<sequence length="157" mass="17742">MAEKKSLLKEMKESFFVHPVAAHFSNGLIPVAVLYLLLTLPSSDPFFEHTVEHLIIIVLFAIPVSFFSGIHDWTVNYKRAKTPVFMNKIRLSFVLFGLVAFAVAIRLTVPDVMYRNDWLHWVYIVLLLAMMPVVTLLGHYGGKLAGAAKMAAARRKK</sequence>
<protein>
    <recommendedName>
        <fullName evidence="4">DUF2231 domain-containing protein</fullName>
    </recommendedName>
</protein>
<accession>A0A317T350</accession>
<keyword evidence="3" id="KW-1185">Reference proteome</keyword>
<comment type="caution">
    <text evidence="2">The sequence shown here is derived from an EMBL/GenBank/DDBJ whole genome shotgun (WGS) entry which is preliminary data.</text>
</comment>
<keyword evidence="1" id="KW-1133">Transmembrane helix</keyword>
<dbReference type="Proteomes" id="UP000246278">
    <property type="component" value="Unassembled WGS sequence"/>
</dbReference>
<organism evidence="2 3">
    <name type="scientific">Prosthecochloris marina</name>
    <dbReference type="NCBI Taxonomy" id="2017681"/>
    <lineage>
        <taxon>Bacteria</taxon>
        <taxon>Pseudomonadati</taxon>
        <taxon>Chlorobiota</taxon>
        <taxon>Chlorobiia</taxon>
        <taxon>Chlorobiales</taxon>
        <taxon>Chlorobiaceae</taxon>
        <taxon>Prosthecochloris</taxon>
    </lineage>
</organism>
<feature type="transmembrane region" description="Helical" evidence="1">
    <location>
        <begin position="50"/>
        <end position="70"/>
    </location>
</feature>
<evidence type="ECO:0000256" key="1">
    <source>
        <dbReference type="SAM" id="Phobius"/>
    </source>
</evidence>
<dbReference type="AlphaFoldDB" id="A0A317T350"/>
<feature type="transmembrane region" description="Helical" evidence="1">
    <location>
        <begin position="91"/>
        <end position="109"/>
    </location>
</feature>
<proteinExistence type="predicted"/>
<dbReference type="EMBL" id="PDNZ01000010">
    <property type="protein sequence ID" value="PWW81138.1"/>
    <property type="molecule type" value="Genomic_DNA"/>
</dbReference>
<evidence type="ECO:0000313" key="2">
    <source>
        <dbReference type="EMBL" id="PWW81138.1"/>
    </source>
</evidence>
<keyword evidence="1" id="KW-0812">Transmembrane</keyword>
<evidence type="ECO:0008006" key="4">
    <source>
        <dbReference type="Google" id="ProtNLM"/>
    </source>
</evidence>
<reference evidence="3" key="1">
    <citation type="submission" date="2017-10" db="EMBL/GenBank/DDBJ databases">
        <authorList>
            <person name="Gaisin V.A."/>
            <person name="Rysina M.S."/>
            <person name="Grouzdev D.S."/>
        </authorList>
    </citation>
    <scope>NUCLEOTIDE SEQUENCE [LARGE SCALE GENOMIC DNA]</scope>
    <source>
        <strain evidence="3">V1</strain>
    </source>
</reference>
<feature type="transmembrane region" description="Helical" evidence="1">
    <location>
        <begin position="121"/>
        <end position="140"/>
    </location>
</feature>
<feature type="transmembrane region" description="Helical" evidence="1">
    <location>
        <begin position="20"/>
        <end position="38"/>
    </location>
</feature>
<gene>
    <name evidence="2" type="ORF">CR164_12065</name>
</gene>
<evidence type="ECO:0000313" key="3">
    <source>
        <dbReference type="Proteomes" id="UP000246278"/>
    </source>
</evidence>
<dbReference type="OrthoDB" id="9769653at2"/>
<keyword evidence="1" id="KW-0472">Membrane</keyword>
<name>A0A317T350_9CHLB</name>
<dbReference type="RefSeq" id="WP_110024275.1">
    <property type="nucleotide sequence ID" value="NZ_PDNZ01000010.1"/>
</dbReference>